<comment type="similarity">
    <text evidence="4">Belongs to the class I-like SAM-binding methyltransferase superfamily.</text>
</comment>
<dbReference type="PANTHER" id="PTHR35897:SF1">
    <property type="entry name" value="METHYLTRANSFERASE AUSD"/>
    <property type="match status" value="1"/>
</dbReference>
<evidence type="ECO:0000256" key="3">
    <source>
        <dbReference type="ARBA" id="ARBA00022691"/>
    </source>
</evidence>
<dbReference type="STRING" id="114155.A0A4Q9NTP4"/>
<sequence length="296" mass="33170">MVETTPRAFASKRAIDGTEEFYSLSGDELRFFKTMTGITDEVLLKEHIIAVQRDAYKSHAYPCIATFSFLKLKLSKLPAYDQLIALGKARNSIYLDLGCCFGTDVRKAVLDGYPMQNIITTDIIPDFWNLGHKLFKTTPKTFPIPFLAGDAFKPDFLEAVEPLYTAPSTPRLNLSELTSLNSLHGHVSVISVCAIFHLFSAEEAQFQLAQNIAGLLSSEPGSMILGYHIGREEAGVRVGQGTAGTDFRLFCHSPESWTELWDGKLFWKGTVRVEARLMDHTTDQTYQMLEWSVTRL</sequence>
<proteinExistence type="inferred from homology"/>
<accession>A0A4Q9NTP4</accession>
<evidence type="ECO:0000256" key="4">
    <source>
        <dbReference type="ARBA" id="ARBA00038314"/>
    </source>
</evidence>
<organism evidence="5 6">
    <name type="scientific">Dichomitus squalens</name>
    <dbReference type="NCBI Taxonomy" id="114155"/>
    <lineage>
        <taxon>Eukaryota</taxon>
        <taxon>Fungi</taxon>
        <taxon>Dikarya</taxon>
        <taxon>Basidiomycota</taxon>
        <taxon>Agaricomycotina</taxon>
        <taxon>Agaricomycetes</taxon>
        <taxon>Polyporales</taxon>
        <taxon>Polyporaceae</taxon>
        <taxon>Dichomitus</taxon>
    </lineage>
</organism>
<dbReference type="PANTHER" id="PTHR35897">
    <property type="entry name" value="METHYLTRANSFERASE AUSD"/>
    <property type="match status" value="1"/>
</dbReference>
<dbReference type="SUPFAM" id="SSF53335">
    <property type="entry name" value="S-adenosyl-L-methionine-dependent methyltransferases"/>
    <property type="match status" value="1"/>
</dbReference>
<dbReference type="EMBL" id="ML145098">
    <property type="protein sequence ID" value="TBU61504.1"/>
    <property type="molecule type" value="Genomic_DNA"/>
</dbReference>
<evidence type="ECO:0000256" key="1">
    <source>
        <dbReference type="ARBA" id="ARBA00005179"/>
    </source>
</evidence>
<protein>
    <submittedName>
        <fullName evidence="5">Uncharacterized protein</fullName>
    </submittedName>
</protein>
<reference evidence="5 6" key="1">
    <citation type="submission" date="2019-01" db="EMBL/GenBank/DDBJ databases">
        <title>Draft genome sequences of three monokaryotic isolates of the white-rot basidiomycete fungus Dichomitus squalens.</title>
        <authorList>
            <consortium name="DOE Joint Genome Institute"/>
            <person name="Lopez S.C."/>
            <person name="Andreopoulos B."/>
            <person name="Pangilinan J."/>
            <person name="Lipzen A."/>
            <person name="Riley R."/>
            <person name="Ahrendt S."/>
            <person name="Ng V."/>
            <person name="Barry K."/>
            <person name="Daum C."/>
            <person name="Grigoriev I.V."/>
            <person name="Hilden K.S."/>
            <person name="Makela M.R."/>
            <person name="de Vries R.P."/>
        </authorList>
    </citation>
    <scope>NUCLEOTIDE SEQUENCE [LARGE SCALE GENOMIC DNA]</scope>
    <source>
        <strain evidence="5 6">CBS 464.89</strain>
    </source>
</reference>
<gene>
    <name evidence="5" type="ORF">BD310DRAFT_920875</name>
</gene>
<comment type="pathway">
    <text evidence="1">Secondary metabolite biosynthesis.</text>
</comment>
<dbReference type="GO" id="GO:0016740">
    <property type="term" value="F:transferase activity"/>
    <property type="evidence" value="ECO:0007669"/>
    <property type="project" value="UniProtKB-KW"/>
</dbReference>
<name>A0A4Q9NTP4_9APHY</name>
<keyword evidence="6" id="KW-1185">Reference proteome</keyword>
<dbReference type="InterPro" id="IPR029063">
    <property type="entry name" value="SAM-dependent_MTases_sf"/>
</dbReference>
<keyword evidence="3" id="KW-0949">S-adenosyl-L-methionine</keyword>
<dbReference type="Proteomes" id="UP000292082">
    <property type="component" value="Unassembled WGS sequence"/>
</dbReference>
<dbReference type="Gene3D" id="3.40.50.150">
    <property type="entry name" value="Vaccinia Virus protein VP39"/>
    <property type="match status" value="1"/>
</dbReference>
<keyword evidence="2" id="KW-0808">Transferase</keyword>
<evidence type="ECO:0000313" key="6">
    <source>
        <dbReference type="Proteomes" id="UP000292082"/>
    </source>
</evidence>
<evidence type="ECO:0000313" key="5">
    <source>
        <dbReference type="EMBL" id="TBU61504.1"/>
    </source>
</evidence>
<dbReference type="AlphaFoldDB" id="A0A4Q9NTP4"/>
<dbReference type="InterPro" id="IPR051654">
    <property type="entry name" value="Meroterpenoid_MTases"/>
</dbReference>
<evidence type="ECO:0000256" key="2">
    <source>
        <dbReference type="ARBA" id="ARBA00022679"/>
    </source>
</evidence>